<keyword evidence="3" id="KW-1185">Reference proteome</keyword>
<evidence type="ECO:0000313" key="2">
    <source>
        <dbReference type="EMBL" id="QMS85089.1"/>
    </source>
</evidence>
<dbReference type="KEGG" id="xcl:G4Z02_04810"/>
<feature type="domain" description="LarA-like N-terminal" evidence="1">
    <location>
        <begin position="26"/>
        <end position="178"/>
    </location>
</feature>
<dbReference type="Pfam" id="PF09861">
    <property type="entry name" value="Lar_N"/>
    <property type="match status" value="1"/>
</dbReference>
<dbReference type="PANTHER" id="PTHR33171:SF17">
    <property type="entry name" value="LARA-LIKE N-TERMINAL DOMAIN-CONTAINING PROTEIN"/>
    <property type="match status" value="1"/>
</dbReference>
<dbReference type="InterPro" id="IPR048068">
    <property type="entry name" value="LarA-like"/>
</dbReference>
<evidence type="ECO:0000259" key="1">
    <source>
        <dbReference type="Pfam" id="PF09861"/>
    </source>
</evidence>
<dbReference type="RefSeq" id="WP_258876858.1">
    <property type="nucleotide sequence ID" value="NZ_CP048914.1"/>
</dbReference>
<proteinExistence type="predicted"/>
<dbReference type="PANTHER" id="PTHR33171">
    <property type="entry name" value="LAR_N DOMAIN-CONTAINING PROTEIN"/>
    <property type="match status" value="1"/>
</dbReference>
<protein>
    <submittedName>
        <fullName evidence="2">DUF2088 domain-containing protein</fullName>
    </submittedName>
</protein>
<name>A0A7L7KRP9_9MOLU</name>
<dbReference type="AlphaFoldDB" id="A0A7L7KRP9"/>
<dbReference type="EMBL" id="CP048914">
    <property type="protein sequence ID" value="QMS85089.1"/>
    <property type="molecule type" value="Genomic_DNA"/>
</dbReference>
<dbReference type="InterPro" id="IPR018657">
    <property type="entry name" value="LarA-like_N"/>
</dbReference>
<evidence type="ECO:0000313" key="3">
    <source>
        <dbReference type="Proteomes" id="UP000514720"/>
    </source>
</evidence>
<dbReference type="Proteomes" id="UP000514720">
    <property type="component" value="Chromosome"/>
</dbReference>
<dbReference type="Gene3D" id="3.40.50.11440">
    <property type="match status" value="1"/>
</dbReference>
<dbReference type="GO" id="GO:0050043">
    <property type="term" value="F:lactate racemase activity"/>
    <property type="evidence" value="ECO:0007669"/>
    <property type="project" value="InterPro"/>
</dbReference>
<dbReference type="InterPro" id="IPR043166">
    <property type="entry name" value="LarA-like_C"/>
</dbReference>
<accession>A0A7L7KRP9</accession>
<gene>
    <name evidence="2" type="ORF">G4Z02_04810</name>
</gene>
<reference evidence="2 3" key="1">
    <citation type="submission" date="2020-02" db="EMBL/GenBank/DDBJ databases">
        <authorList>
            <person name="Zheng R.K."/>
            <person name="Sun C.M."/>
        </authorList>
    </citation>
    <scope>NUCLEOTIDE SEQUENCE [LARGE SCALE GENOMIC DNA]</scope>
    <source>
        <strain evidence="3">zrk13</strain>
    </source>
</reference>
<dbReference type="Gene3D" id="3.90.226.30">
    <property type="match status" value="1"/>
</dbReference>
<sequence>MDIRYYGKEQGLSDTEILKGIQKSLQDLTVNRVLIIPPDITRFHSYAGRITNMYYHELKDLCEIDILPALGTHVPMPDDELEEMFGDIPLDKFIIHDWRNDVVKIGEVPADYVKDITGGYWAEKVTCEINKIIVEGDYDLILSIGQVVPHEVIGMANHSKNLLVGCGGRNTINESHMIGAVYGMERMMGKDHTPVRKILDYALEHYLNNLPIVFVLTVTTAVKNDVTIHGLFIGPNRPTFESAVELAQKKNIDFLDRPINKCVVYLDPKEFKSTWLGNKAVYRTRMAIKDGGELLILAPGVKRFGEDDRIDELIRTYGYTGRDQVLKDFHNNKDLQDNMSAAAHLIHGSSDGRFTITYAVQDITKEEIEQVQFNYANYHDVIQTYNPDTLNYGWNTLDNGEEIFYIPNPALGLWIDKNKF</sequence>
<organism evidence="2 3">
    <name type="scientific">Candidatus Xianfuyuplasma coldseepsis</name>
    <dbReference type="NCBI Taxonomy" id="2782163"/>
    <lineage>
        <taxon>Bacteria</taxon>
        <taxon>Bacillati</taxon>
        <taxon>Mycoplasmatota</taxon>
        <taxon>Mollicutes</taxon>
        <taxon>Candidatus Izemoplasmatales</taxon>
        <taxon>Candidatus Izemoplasmataceae</taxon>
        <taxon>Candidatus Xianfuyuplasma</taxon>
    </lineage>
</organism>